<dbReference type="PANTHER" id="PTHR31741">
    <property type="entry name" value="OS02G0726500 PROTEIN-RELATED"/>
    <property type="match status" value="1"/>
</dbReference>
<keyword evidence="5" id="KW-0808">Transferase</keyword>
<dbReference type="GO" id="GO:0005634">
    <property type="term" value="C:nucleus"/>
    <property type="evidence" value="ECO:0007669"/>
    <property type="project" value="TreeGrafter"/>
</dbReference>
<keyword evidence="17" id="KW-1185">Reference proteome</keyword>
<feature type="region of interest" description="Disordered" evidence="14">
    <location>
        <begin position="390"/>
        <end position="412"/>
    </location>
</feature>
<evidence type="ECO:0000256" key="13">
    <source>
        <dbReference type="ARBA" id="ARBA00030350"/>
    </source>
</evidence>
<keyword evidence="7" id="KW-0735">Signal-anchor</keyword>
<evidence type="ECO:0000256" key="3">
    <source>
        <dbReference type="ARBA" id="ARBA00007737"/>
    </source>
</evidence>
<evidence type="ECO:0000256" key="1">
    <source>
        <dbReference type="ARBA" id="ARBA00004606"/>
    </source>
</evidence>
<protein>
    <recommendedName>
        <fullName evidence="13">O-fucosyltransferase family protein</fullName>
    </recommendedName>
</protein>
<evidence type="ECO:0000256" key="4">
    <source>
        <dbReference type="ARBA" id="ARBA00022676"/>
    </source>
</evidence>
<feature type="transmembrane region" description="Helical" evidence="15">
    <location>
        <begin position="363"/>
        <end position="381"/>
    </location>
</feature>
<evidence type="ECO:0000256" key="9">
    <source>
        <dbReference type="ARBA" id="ARBA00023136"/>
    </source>
</evidence>
<dbReference type="PANTHER" id="PTHR31741:SF15">
    <property type="entry name" value="O-FUCOSYLTRANSFERASE 38"/>
    <property type="match status" value="1"/>
</dbReference>
<keyword evidence="6 15" id="KW-0812">Transmembrane</keyword>
<keyword evidence="11" id="KW-0294">Fucose metabolism</keyword>
<proteinExistence type="inferred from homology"/>
<sequence>MKICRKTGEDLDSQLWTPPFSYGLHPCVKPSSRYKEFIESDRYITVRSNGGLNQMRTGIADMVAVAHIMNATLVIPELDKRSFWRDSSVFSDIFDEEHFIKSLGRDVKVIKKLPKEVESLPRARKHFTSWASVGYYEEMTHLWKEYKVIHVAKSDSRLANNDLPIDIQRLRCRVLYRGLRFSPPIETLGQKLVERLKSRAGRFIALHLRYEKDMLAFTGCTYGLTDAESEELRVIGEYKPWKIKSINSTEQRVEGLCPLTPKEVGIFLKGLGYPESTVIYIAAGEIYGGDDRLLDLKSRFPNLVFKPILSQNSFTSFHALKRRSKRCVLNKEYRYDHPREMVKHRSSSRLSSSSARFFSRKAVPLYLIFIFAFTIWILVFTSRNIQTDDQTQDHQQNHQHRDSRKNLQKKRSEDLDSQLWTPPFSYGLHPCVKPSSRYKEFIESDRYITVRSNGGLNQMRTGIADMVAVAHIMNATLVIPELDKRSFWRDSRYFRRGAFHQVSGERCEGYQKLPKEVESLPRARKHFTSWASVGYYEEMTHLWKEYKVIHVAKSDSRLANNDLPIDIQRLRCRVLYRGLRFSPPIETLGQKLVERLKSRAGRFIALHLRYEKDMLAFTGCTYGLTDAESEELRVMRESTSHWKIKSINSTEQRVEGLCPLTPKEVGIFLKGLGYPESTVIYIAAGEIYGGDDRLLDLKSRFPNLVFKETLAGEEELEGFTGHATKTAALDYIISVESDVFVPSHSGNMARAVEGHRRFLGHRRTITPDRKGLVKLFDKVERGQMKEGAKFSNLVKAMHQDRQGAPRRRKGPAQGIKGRARFRTEEAFYENPYPECICSSKEHKEP</sequence>
<keyword evidence="8 15" id="KW-1133">Transmembrane helix</keyword>
<feature type="compositionally biased region" description="Basic and acidic residues" evidence="14">
    <location>
        <begin position="391"/>
        <end position="400"/>
    </location>
</feature>
<gene>
    <name evidence="16" type="ORF">Bca52824_060777</name>
</gene>
<evidence type="ECO:0000256" key="15">
    <source>
        <dbReference type="SAM" id="Phobius"/>
    </source>
</evidence>
<dbReference type="InterPro" id="IPR019378">
    <property type="entry name" value="GDP-Fuc_O-FucTrfase"/>
</dbReference>
<evidence type="ECO:0000313" key="17">
    <source>
        <dbReference type="Proteomes" id="UP000886595"/>
    </source>
</evidence>
<keyword evidence="12" id="KW-0119">Carbohydrate metabolism</keyword>
<evidence type="ECO:0000256" key="14">
    <source>
        <dbReference type="SAM" id="MobiDB-lite"/>
    </source>
</evidence>
<accession>A0A8X7UGV8</accession>
<evidence type="ECO:0000256" key="8">
    <source>
        <dbReference type="ARBA" id="ARBA00022989"/>
    </source>
</evidence>
<keyword evidence="9 15" id="KW-0472">Membrane</keyword>
<dbReference type="GO" id="GO:0005737">
    <property type="term" value="C:cytoplasm"/>
    <property type="evidence" value="ECO:0007669"/>
    <property type="project" value="TreeGrafter"/>
</dbReference>
<name>A0A8X7UGV8_BRACI</name>
<evidence type="ECO:0000256" key="5">
    <source>
        <dbReference type="ARBA" id="ARBA00022679"/>
    </source>
</evidence>
<feature type="region of interest" description="Disordered" evidence="14">
    <location>
        <begin position="798"/>
        <end position="819"/>
    </location>
</feature>
<comment type="pathway">
    <text evidence="2">Glycan metabolism.</text>
</comment>
<dbReference type="EMBL" id="JAAMPC010000012">
    <property type="protein sequence ID" value="KAG2278222.1"/>
    <property type="molecule type" value="Genomic_DNA"/>
</dbReference>
<reference evidence="16 17" key="1">
    <citation type="submission" date="2020-02" db="EMBL/GenBank/DDBJ databases">
        <authorList>
            <person name="Ma Q."/>
            <person name="Huang Y."/>
            <person name="Song X."/>
            <person name="Pei D."/>
        </authorList>
    </citation>
    <scope>NUCLEOTIDE SEQUENCE [LARGE SCALE GENOMIC DNA]</scope>
    <source>
        <strain evidence="16">Sxm20200214</strain>
        <tissue evidence="16">Leaf</tissue>
    </source>
</reference>
<dbReference type="GO" id="GO:0016020">
    <property type="term" value="C:membrane"/>
    <property type="evidence" value="ECO:0007669"/>
    <property type="project" value="UniProtKB-SubCell"/>
</dbReference>
<evidence type="ECO:0000256" key="10">
    <source>
        <dbReference type="ARBA" id="ARBA00023180"/>
    </source>
</evidence>
<comment type="subcellular location">
    <subcellularLocation>
        <location evidence="1">Membrane</location>
        <topology evidence="1">Single-pass type II membrane protein</topology>
    </subcellularLocation>
</comment>
<dbReference type="GO" id="GO:0006004">
    <property type="term" value="P:fucose metabolic process"/>
    <property type="evidence" value="ECO:0007669"/>
    <property type="project" value="UniProtKB-KW"/>
</dbReference>
<evidence type="ECO:0000256" key="2">
    <source>
        <dbReference type="ARBA" id="ARBA00004881"/>
    </source>
</evidence>
<dbReference type="OrthoDB" id="2012966at2759"/>
<keyword evidence="4" id="KW-0328">Glycosyltransferase</keyword>
<evidence type="ECO:0000313" key="16">
    <source>
        <dbReference type="EMBL" id="KAG2278222.1"/>
    </source>
</evidence>
<evidence type="ECO:0000256" key="11">
    <source>
        <dbReference type="ARBA" id="ARBA00023253"/>
    </source>
</evidence>
<evidence type="ECO:0000256" key="7">
    <source>
        <dbReference type="ARBA" id="ARBA00022968"/>
    </source>
</evidence>
<dbReference type="InterPro" id="IPR024709">
    <property type="entry name" value="FucosylTrfase_pln"/>
</dbReference>
<dbReference type="CDD" id="cd11299">
    <property type="entry name" value="O-FucT_plant"/>
    <property type="match status" value="2"/>
</dbReference>
<evidence type="ECO:0000256" key="12">
    <source>
        <dbReference type="ARBA" id="ARBA00023277"/>
    </source>
</evidence>
<dbReference type="Pfam" id="PF10250">
    <property type="entry name" value="O-FucT"/>
    <property type="match status" value="2"/>
</dbReference>
<comment type="similarity">
    <text evidence="3">Belongs to the glycosyltransferase GT106 family.</text>
</comment>
<keyword evidence="10" id="KW-0325">Glycoprotein</keyword>
<comment type="caution">
    <text evidence="16">The sequence shown here is derived from an EMBL/GenBank/DDBJ whole genome shotgun (WGS) entry which is preliminary data.</text>
</comment>
<evidence type="ECO:0000256" key="6">
    <source>
        <dbReference type="ARBA" id="ARBA00022692"/>
    </source>
</evidence>
<dbReference type="GO" id="GO:0016757">
    <property type="term" value="F:glycosyltransferase activity"/>
    <property type="evidence" value="ECO:0007669"/>
    <property type="project" value="UniProtKB-KW"/>
</dbReference>
<dbReference type="Proteomes" id="UP000886595">
    <property type="component" value="Unassembled WGS sequence"/>
</dbReference>
<organism evidence="16 17">
    <name type="scientific">Brassica carinata</name>
    <name type="common">Ethiopian mustard</name>
    <name type="synonym">Abyssinian cabbage</name>
    <dbReference type="NCBI Taxonomy" id="52824"/>
    <lineage>
        <taxon>Eukaryota</taxon>
        <taxon>Viridiplantae</taxon>
        <taxon>Streptophyta</taxon>
        <taxon>Embryophyta</taxon>
        <taxon>Tracheophyta</taxon>
        <taxon>Spermatophyta</taxon>
        <taxon>Magnoliopsida</taxon>
        <taxon>eudicotyledons</taxon>
        <taxon>Gunneridae</taxon>
        <taxon>Pentapetalae</taxon>
        <taxon>rosids</taxon>
        <taxon>malvids</taxon>
        <taxon>Brassicales</taxon>
        <taxon>Brassicaceae</taxon>
        <taxon>Brassiceae</taxon>
        <taxon>Brassica</taxon>
    </lineage>
</organism>
<dbReference type="AlphaFoldDB" id="A0A8X7UGV8"/>